<organism evidence="5 6">
    <name type="scientific">Hymenobacter montanus</name>
    <dbReference type="NCBI Taxonomy" id="2771359"/>
    <lineage>
        <taxon>Bacteria</taxon>
        <taxon>Pseudomonadati</taxon>
        <taxon>Bacteroidota</taxon>
        <taxon>Cytophagia</taxon>
        <taxon>Cytophagales</taxon>
        <taxon>Hymenobacteraceae</taxon>
        <taxon>Hymenobacter</taxon>
    </lineage>
</organism>
<dbReference type="InterPro" id="IPR015943">
    <property type="entry name" value="WD40/YVTN_repeat-like_dom_sf"/>
</dbReference>
<dbReference type="AlphaFoldDB" id="A0A927GJC6"/>
<dbReference type="Pfam" id="PF21783">
    <property type="entry name" value="YNCE"/>
    <property type="match status" value="1"/>
</dbReference>
<keyword evidence="6" id="KW-1185">Reference proteome</keyword>
<gene>
    <name evidence="5" type="ORF">IC235_10210</name>
</gene>
<dbReference type="PROSITE" id="PS51257">
    <property type="entry name" value="PROKAR_LIPOPROTEIN"/>
    <property type="match status" value="1"/>
</dbReference>
<evidence type="ECO:0000259" key="4">
    <source>
        <dbReference type="Pfam" id="PF21783"/>
    </source>
</evidence>
<name>A0A927GJC6_9BACT</name>
<dbReference type="InterPro" id="IPR051200">
    <property type="entry name" value="Host-pathogen_enzymatic-act"/>
</dbReference>
<keyword evidence="1" id="KW-0732">Signal</keyword>
<dbReference type="PANTHER" id="PTHR47197:SF3">
    <property type="entry name" value="DIHYDRO-HEME D1 DEHYDROGENASE"/>
    <property type="match status" value="1"/>
</dbReference>
<dbReference type="NCBIfam" id="TIGR02276">
    <property type="entry name" value="beta_rpt_yvtn"/>
    <property type="match status" value="1"/>
</dbReference>
<dbReference type="Pfam" id="PF04185">
    <property type="entry name" value="Phosphoesterase"/>
    <property type="match status" value="1"/>
</dbReference>
<dbReference type="SUPFAM" id="SSF51004">
    <property type="entry name" value="C-terminal (heme d1) domain of cytochrome cd1-nitrite reductase"/>
    <property type="match status" value="1"/>
</dbReference>
<protein>
    <submittedName>
        <fullName evidence="5">Bifunctional YncE family protein/alkaline phosphatase family protein</fullName>
    </submittedName>
</protein>
<evidence type="ECO:0000313" key="5">
    <source>
        <dbReference type="EMBL" id="MBD2768265.1"/>
    </source>
</evidence>
<dbReference type="Gene3D" id="2.130.10.10">
    <property type="entry name" value="YVTN repeat-like/Quinoprotein amine dehydrogenase"/>
    <property type="match status" value="3"/>
</dbReference>
<dbReference type="RefSeq" id="WP_191005076.1">
    <property type="nucleotide sequence ID" value="NZ_JACXAD010000009.1"/>
</dbReference>
<dbReference type="Proteomes" id="UP000612233">
    <property type="component" value="Unassembled WGS sequence"/>
</dbReference>
<proteinExistence type="predicted"/>
<feature type="domain" description="YNCE-like beta-propeller" evidence="4">
    <location>
        <begin position="67"/>
        <end position="328"/>
    </location>
</feature>
<evidence type="ECO:0000256" key="3">
    <source>
        <dbReference type="SAM" id="MobiDB-lite"/>
    </source>
</evidence>
<sequence length="824" mass="88840">MRFPSRSLSSQALLALPLLLLGCTGNPSTRQAPDAPGVLPGPIAGSSQTRLPNGWKLSPAGTATPLGDLPLNLQISPDGRLAAVVNAGWGQNSVQLLDVATGRLLDTRVVPAAWAGLAFAPDGRTLYASGGQHNRIHCFTVTGQQLRPDSALVLGDKWPKQKIGVAGLAVDGRRNVLYAVTREDNSLYTIDLETRQVLRTLKLPAEAYGVLLSPDGARLYISLWGGHAVVPYDIASQQLQPSILVESHPNDMALTRDGRRLFVANANSNSVSVIDTRLGRVTETLNTALFPASPAGSTPNGVALSADDAQLFIANADNNCLAVFDVREPSASRPLGFVPTGWYPTAVRVAGSQLLVVNGKGSTSKPNPNGPNPVRDVGEKGAGYIGGLLGSSLSRLPLPDAAALATFSAQVYANTPFTKAREAAPEVPAGNPVPPRVGAASPIKHVFYIIKENRTYDQVLGDVAAGNGDVSLCLFPEKVTPNHHALTREFVLLDNFYVDAEVSADGHNWSTAAYATDFVEKSWPSNYSGRGGNYDFEGNRGEVAEPKDGFLWDYCRRAGRSYRSYGEFVYKGKASLPAIQGHFCEQYPGFDMKVKDVDREKIWEQDFDQLVAANQLPDLSIIRLPSDHTSGALKGALSPLSYAADNDLALGRLVEHLSRSPVWKESVVMIVEDDAQNGPDHVDAHRSTAYLVGPYVRRHAVVHTAYTTSGMLRTLELILGLPPMSQYDAAALPLWACFTARPNFAPYQLRPATTPLDVHNTAFNGPARRAQKFDLSREDAAPDLAFNENIWQAVRGEHSVMPAPRRSAAVREAKVEKESEEDDN</sequence>
<dbReference type="EMBL" id="JACXAD010000009">
    <property type="protein sequence ID" value="MBD2768265.1"/>
    <property type="molecule type" value="Genomic_DNA"/>
</dbReference>
<evidence type="ECO:0000256" key="2">
    <source>
        <dbReference type="ARBA" id="ARBA00022801"/>
    </source>
</evidence>
<feature type="region of interest" description="Disordered" evidence="3">
    <location>
        <begin position="801"/>
        <end position="824"/>
    </location>
</feature>
<reference evidence="5" key="1">
    <citation type="submission" date="2020-09" db="EMBL/GenBank/DDBJ databases">
        <authorList>
            <person name="Kim M.K."/>
        </authorList>
    </citation>
    <scope>NUCLEOTIDE SEQUENCE</scope>
    <source>
        <strain evidence="5">BT664</strain>
    </source>
</reference>
<keyword evidence="2" id="KW-0378">Hydrolase</keyword>
<dbReference type="InterPro" id="IPR011964">
    <property type="entry name" value="YVTN_b-propeller_repeat"/>
</dbReference>
<dbReference type="InterPro" id="IPR048433">
    <property type="entry name" value="YNCE-like_beta-prop"/>
</dbReference>
<dbReference type="GO" id="GO:0016788">
    <property type="term" value="F:hydrolase activity, acting on ester bonds"/>
    <property type="evidence" value="ECO:0007669"/>
    <property type="project" value="InterPro"/>
</dbReference>
<dbReference type="InterPro" id="IPR007312">
    <property type="entry name" value="Phosphoesterase"/>
</dbReference>
<dbReference type="Gene3D" id="3.40.720.10">
    <property type="entry name" value="Alkaline Phosphatase, subunit A"/>
    <property type="match status" value="1"/>
</dbReference>
<accession>A0A927GJC6</accession>
<dbReference type="InterPro" id="IPR017850">
    <property type="entry name" value="Alkaline_phosphatase_core_sf"/>
</dbReference>
<dbReference type="PANTHER" id="PTHR47197">
    <property type="entry name" value="PROTEIN NIRF"/>
    <property type="match status" value="1"/>
</dbReference>
<dbReference type="InterPro" id="IPR011048">
    <property type="entry name" value="Haem_d1_sf"/>
</dbReference>
<comment type="caution">
    <text evidence="5">The sequence shown here is derived from an EMBL/GenBank/DDBJ whole genome shotgun (WGS) entry which is preliminary data.</text>
</comment>
<evidence type="ECO:0000256" key="1">
    <source>
        <dbReference type="ARBA" id="ARBA00022729"/>
    </source>
</evidence>
<evidence type="ECO:0000313" key="6">
    <source>
        <dbReference type="Proteomes" id="UP000612233"/>
    </source>
</evidence>